<feature type="compositionally biased region" description="Basic residues" evidence="2">
    <location>
        <begin position="419"/>
        <end position="428"/>
    </location>
</feature>
<keyword evidence="1" id="KW-0539">Nucleus</keyword>
<name>A0ABR4ASJ9_9LECA</name>
<proteinExistence type="predicted"/>
<dbReference type="InterPro" id="IPR001138">
    <property type="entry name" value="Zn2Cys6_DnaBD"/>
</dbReference>
<feature type="compositionally biased region" description="Polar residues" evidence="2">
    <location>
        <begin position="431"/>
        <end position="440"/>
    </location>
</feature>
<evidence type="ECO:0008006" key="5">
    <source>
        <dbReference type="Google" id="ProtNLM"/>
    </source>
</evidence>
<feature type="region of interest" description="Disordered" evidence="2">
    <location>
        <begin position="388"/>
        <end position="494"/>
    </location>
</feature>
<feature type="region of interest" description="Disordered" evidence="2">
    <location>
        <begin position="152"/>
        <end position="354"/>
    </location>
</feature>
<feature type="compositionally biased region" description="Polar residues" evidence="2">
    <location>
        <begin position="388"/>
        <end position="400"/>
    </location>
</feature>
<dbReference type="EMBL" id="JBEFKJ010000001">
    <property type="protein sequence ID" value="KAL2048210.1"/>
    <property type="molecule type" value="Genomic_DNA"/>
</dbReference>
<feature type="compositionally biased region" description="Polar residues" evidence="2">
    <location>
        <begin position="447"/>
        <end position="458"/>
    </location>
</feature>
<feature type="compositionally biased region" description="Low complexity" evidence="2">
    <location>
        <begin position="226"/>
        <end position="238"/>
    </location>
</feature>
<feature type="compositionally biased region" description="Polar residues" evidence="2">
    <location>
        <begin position="249"/>
        <end position="259"/>
    </location>
</feature>
<sequence>MPDTSSPFTVDPKVLSLKEYPIPRPSASRTSNPHYANWDEDIAIANGQVDFEAEDGSDGKGITHMQDGAIDDLELTGGFGFKHAQALSAPTRVWADASMYANSTVDWQASSHFPRDDEPWNSMKQQFAFCLSGPDGKSSQAHQNEAIPQWPSSLVAPDTHRPTTYTSYHRRQTYADNRSTRHGPSGVPNPTMQTLPPYPQGTQLYTRPSLSYQQLRQRDSDWHPQSKAVSSASSTSSPVPFPDLDLDNGLSQYSHTTVTRYRDQPSEGTQRPGRCTPDVMKEHMDEMSQALVGESRPRSRSDDSDILGSSGHSRQQQHSLRSVGNQFLDPVQMSYNHSPYHDGHMHQIQPTNDQQGTTYDAAVAQYQDNDDSRQLDHPNAIMIPMSSQRYQSDRPSSFPITSGFFPTSIPPSQADRATQHAHKPRRRRDTVSTPNTSSTPMRRKGSNKSARVSRSGSLNVIREDPRTSSSLSSRGLLKGRRNGPLSESTRSDAKQKRIEKTVCVRCHMMKQKCEGEDPCEGCRRNLNVRPRGHRCMKSHFLDLIESESCNAVFQRAISPLTLDGGRRVTINFSSTFNVKLMLSRLQASQSSYTFLVHPWIGPSYTLDLAQCFAVLSKFDDVRRLDAYELNDFMDSNVVALSEWLECIKDYDQSLNVLDLSTRWNTMPSRNGYDLVSFNVVESHRRLDVGNQMDLEDILFAVQLCRIILRALEIEAFSALQRSINDLPKQKDQAAIKLLGDQLGQLLLSLRWRIAWWKLFDNWSRSPEAFSSNLSERNTRLTTVLYCYYFIARNKAPADDSLRSGQSHSPPLWGSLPHDESPSGYNAWMQQGQNLIYQAGIPLYQ</sequence>
<evidence type="ECO:0000256" key="2">
    <source>
        <dbReference type="SAM" id="MobiDB-lite"/>
    </source>
</evidence>
<organism evidence="3 4">
    <name type="scientific">Stereocaulon virgatum</name>
    <dbReference type="NCBI Taxonomy" id="373712"/>
    <lineage>
        <taxon>Eukaryota</taxon>
        <taxon>Fungi</taxon>
        <taxon>Dikarya</taxon>
        <taxon>Ascomycota</taxon>
        <taxon>Pezizomycotina</taxon>
        <taxon>Lecanoromycetes</taxon>
        <taxon>OSLEUM clade</taxon>
        <taxon>Lecanoromycetidae</taxon>
        <taxon>Lecanorales</taxon>
        <taxon>Lecanorineae</taxon>
        <taxon>Stereocaulaceae</taxon>
        <taxon>Stereocaulon</taxon>
    </lineage>
</organism>
<accession>A0ABR4ASJ9</accession>
<reference evidence="3 4" key="1">
    <citation type="submission" date="2024-09" db="EMBL/GenBank/DDBJ databases">
        <title>Rethinking Asexuality: The Enigmatic Case of Functional Sexual Genes in Lepraria (Stereocaulaceae).</title>
        <authorList>
            <person name="Doellman M."/>
            <person name="Sun Y."/>
            <person name="Barcenas-Pena A."/>
            <person name="Lumbsch H.T."/>
            <person name="Grewe F."/>
        </authorList>
    </citation>
    <scope>NUCLEOTIDE SEQUENCE [LARGE SCALE GENOMIC DNA]</scope>
    <source>
        <strain evidence="3 4">Mercado 3170</strain>
    </source>
</reference>
<evidence type="ECO:0000256" key="1">
    <source>
        <dbReference type="ARBA" id="ARBA00023242"/>
    </source>
</evidence>
<feature type="compositionally biased region" description="Low complexity" evidence="2">
    <location>
        <begin position="307"/>
        <end position="322"/>
    </location>
</feature>
<evidence type="ECO:0000313" key="3">
    <source>
        <dbReference type="EMBL" id="KAL2048210.1"/>
    </source>
</evidence>
<dbReference type="Proteomes" id="UP001590950">
    <property type="component" value="Unassembled WGS sequence"/>
</dbReference>
<feature type="compositionally biased region" description="Polar residues" evidence="2">
    <location>
        <begin position="188"/>
        <end position="215"/>
    </location>
</feature>
<comment type="caution">
    <text evidence="3">The sequence shown here is derived from an EMBL/GenBank/DDBJ whole genome shotgun (WGS) entry which is preliminary data.</text>
</comment>
<keyword evidence="4" id="KW-1185">Reference proteome</keyword>
<protein>
    <recommendedName>
        <fullName evidence="5">Zn(2)-C6 fungal-type domain-containing protein</fullName>
    </recommendedName>
</protein>
<evidence type="ECO:0000313" key="4">
    <source>
        <dbReference type="Proteomes" id="UP001590950"/>
    </source>
</evidence>
<gene>
    <name evidence="3" type="ORF">N7G274_000121</name>
</gene>
<dbReference type="CDD" id="cd00067">
    <property type="entry name" value="GAL4"/>
    <property type="match status" value="1"/>
</dbReference>